<evidence type="ECO:0000259" key="2">
    <source>
        <dbReference type="PROSITE" id="PS51502"/>
    </source>
</evidence>
<evidence type="ECO:0000313" key="4">
    <source>
        <dbReference type="Proteomes" id="UP000236546"/>
    </source>
</evidence>
<feature type="domain" description="Stress-response A/B barrel" evidence="2">
    <location>
        <begin position="3"/>
        <end position="105"/>
    </location>
</feature>
<dbReference type="SUPFAM" id="SSF54909">
    <property type="entry name" value="Dimeric alpha+beta barrel"/>
    <property type="match status" value="1"/>
</dbReference>
<proteinExistence type="predicted"/>
<dbReference type="OrthoDB" id="1601230at2759"/>
<evidence type="ECO:0000313" key="3">
    <source>
        <dbReference type="EMBL" id="PNP43931.1"/>
    </source>
</evidence>
<dbReference type="InterPro" id="IPR011008">
    <property type="entry name" value="Dimeric_a/b-barrel"/>
</dbReference>
<organism evidence="3 4">
    <name type="scientific">Trichoderma gamsii</name>
    <dbReference type="NCBI Taxonomy" id="398673"/>
    <lineage>
        <taxon>Eukaryota</taxon>
        <taxon>Fungi</taxon>
        <taxon>Dikarya</taxon>
        <taxon>Ascomycota</taxon>
        <taxon>Pezizomycotina</taxon>
        <taxon>Sordariomycetes</taxon>
        <taxon>Hypocreomycetidae</taxon>
        <taxon>Hypocreales</taxon>
        <taxon>Hypocreaceae</taxon>
        <taxon>Trichoderma</taxon>
    </lineage>
</organism>
<dbReference type="SMART" id="SM00886">
    <property type="entry name" value="Dabb"/>
    <property type="match status" value="1"/>
</dbReference>
<protein>
    <recommendedName>
        <fullName evidence="2">Stress-response A/B barrel domain-containing protein</fullName>
    </recommendedName>
</protein>
<dbReference type="Proteomes" id="UP000236546">
    <property type="component" value="Unassembled WGS sequence"/>
</dbReference>
<dbReference type="EMBL" id="MTYH01000036">
    <property type="protein sequence ID" value="PNP43931.1"/>
    <property type="molecule type" value="Genomic_DNA"/>
</dbReference>
<comment type="subunit">
    <text evidence="1">Homodimer.</text>
</comment>
<dbReference type="AlphaFoldDB" id="A0A2K0TEI1"/>
<reference evidence="3 4" key="1">
    <citation type="submission" date="2017-02" db="EMBL/GenBank/DDBJ databases">
        <title>Genomes of Trichoderma spp. with biocontrol activity.</title>
        <authorList>
            <person name="Gardiner D."/>
            <person name="Kazan K."/>
            <person name="Vos C."/>
            <person name="Harvey P."/>
        </authorList>
    </citation>
    <scope>NUCLEOTIDE SEQUENCE [LARGE SCALE GENOMIC DNA]</scope>
    <source>
        <strain evidence="3 4">A5MH</strain>
    </source>
</reference>
<dbReference type="Pfam" id="PF07876">
    <property type="entry name" value="Dabb"/>
    <property type="match status" value="1"/>
</dbReference>
<evidence type="ECO:0000256" key="1">
    <source>
        <dbReference type="ARBA" id="ARBA00011738"/>
    </source>
</evidence>
<sequence length="118" mass="12781">MSINHLILVAFKPNADADAVKKVCSGILALKDNCLTADTKTPYIKSITGGINSSSEGFSNGYSYGFVVEFNSAEDRDYYVKKDNAHRSLVNGALPVIQQLCIVDYTPGVFDARVATKL</sequence>
<dbReference type="PANTHER" id="PTHR33178:SF10">
    <property type="entry name" value="STRESS-RESPONSE A_B BARREL DOMAIN-CONTAINING PROTEIN"/>
    <property type="match status" value="1"/>
</dbReference>
<dbReference type="PANTHER" id="PTHR33178">
    <property type="match status" value="1"/>
</dbReference>
<dbReference type="PROSITE" id="PS51502">
    <property type="entry name" value="S_R_A_B_BARREL"/>
    <property type="match status" value="1"/>
</dbReference>
<accession>A0A2K0TEI1</accession>
<gene>
    <name evidence="3" type="ORF">TGAMA5MH_04216</name>
</gene>
<comment type="caution">
    <text evidence="3">The sequence shown here is derived from an EMBL/GenBank/DDBJ whole genome shotgun (WGS) entry which is preliminary data.</text>
</comment>
<dbReference type="InterPro" id="IPR013097">
    <property type="entry name" value="Dabb"/>
</dbReference>
<name>A0A2K0TEI1_9HYPO</name>
<dbReference type="InterPro" id="IPR044662">
    <property type="entry name" value="HS1/DABB1-like"/>
</dbReference>
<dbReference type="Gene3D" id="3.30.70.100">
    <property type="match status" value="1"/>
</dbReference>